<dbReference type="AlphaFoldDB" id="A0A4R2L9K4"/>
<comment type="similarity">
    <text evidence="3">Belongs to the SmpB family.</text>
</comment>
<comment type="function">
    <text evidence="3">Required for rescue of stalled ribosomes mediated by trans-translation. Binds to transfer-messenger RNA (tmRNA), required for stable association of tmRNA with ribosomes. tmRNA and SmpB together mimic tRNA shape, replacing the anticodon stem-loop with SmpB. tmRNA is encoded by the ssrA gene; the 2 termini fold to resemble tRNA(Ala) and it encodes a 'tag peptide', a short internal open reading frame. During trans-translation Ala-aminoacylated tmRNA acts like a tRNA, entering the A-site of stalled ribosomes, displacing the stalled mRNA. The ribosome then switches to translate the ORF on the tmRNA; the nascent peptide is terminated with the 'tag peptide' encoded by the tmRNA and targeted for degradation. The ribosome is freed to recommence translation, which seems to be the essential function of trans-translation.</text>
</comment>
<dbReference type="InterPro" id="IPR020081">
    <property type="entry name" value="SsrA-bd_prot_CS"/>
</dbReference>
<evidence type="ECO:0000256" key="3">
    <source>
        <dbReference type="HAMAP-Rule" id="MF_00023"/>
    </source>
</evidence>
<sequence>MGDGKVVANNKKARHDYFIEETYEAGIALMGTEVKSIRMGRINLKDSYAKVENGEIFIYKMHISFYEKGNIFNVDPLRTRKILLHKKEISKLIGYTTQKGLALIPLKVYINSRGLVKIQLGVAQGKKNYDKRADMAKKEANLRIHKEMRQRQKSY</sequence>
<dbReference type="SUPFAM" id="SSF74982">
    <property type="entry name" value="Small protein B (SmpB)"/>
    <property type="match status" value="1"/>
</dbReference>
<dbReference type="EMBL" id="SLWV01000002">
    <property type="protein sequence ID" value="TCO79448.1"/>
    <property type="molecule type" value="Genomic_DNA"/>
</dbReference>
<dbReference type="HAMAP" id="MF_00023">
    <property type="entry name" value="SmpB"/>
    <property type="match status" value="1"/>
</dbReference>
<gene>
    <name evidence="3" type="primary">smpB</name>
    <name evidence="4" type="ORF">EV214_102168</name>
</gene>
<dbReference type="GO" id="GO:0003723">
    <property type="term" value="F:RNA binding"/>
    <property type="evidence" value="ECO:0007669"/>
    <property type="project" value="UniProtKB-UniRule"/>
</dbReference>
<protein>
    <recommendedName>
        <fullName evidence="3">SsrA-binding protein</fullName>
    </recommendedName>
    <alternativeName>
        <fullName evidence="3">Small protein B</fullName>
    </alternativeName>
</protein>
<accession>A0A4R2L9K4</accession>
<evidence type="ECO:0000313" key="5">
    <source>
        <dbReference type="Proteomes" id="UP000294919"/>
    </source>
</evidence>
<dbReference type="GO" id="GO:0070929">
    <property type="term" value="P:trans-translation"/>
    <property type="evidence" value="ECO:0007669"/>
    <property type="project" value="UniProtKB-UniRule"/>
</dbReference>
<evidence type="ECO:0000256" key="1">
    <source>
        <dbReference type="ARBA" id="ARBA00022490"/>
    </source>
</evidence>
<comment type="subcellular location">
    <subcellularLocation>
        <location evidence="3">Cytoplasm</location>
    </subcellularLocation>
    <text evidence="3">The tmRNA-SmpB complex associates with stalled 70S ribosomes.</text>
</comment>
<dbReference type="OrthoDB" id="9805462at2"/>
<dbReference type="PANTHER" id="PTHR30308">
    <property type="entry name" value="TMRNA-BINDING COMPONENT OF TRANS-TRANSLATION TAGGING COMPLEX"/>
    <property type="match status" value="1"/>
</dbReference>
<dbReference type="NCBIfam" id="NF003843">
    <property type="entry name" value="PRK05422.1"/>
    <property type="match status" value="1"/>
</dbReference>
<keyword evidence="2 3" id="KW-0694">RNA-binding</keyword>
<evidence type="ECO:0000256" key="2">
    <source>
        <dbReference type="ARBA" id="ARBA00022884"/>
    </source>
</evidence>
<dbReference type="PROSITE" id="PS01317">
    <property type="entry name" value="SSRP"/>
    <property type="match status" value="1"/>
</dbReference>
<dbReference type="Gene3D" id="2.40.280.10">
    <property type="match status" value="1"/>
</dbReference>
<dbReference type="CDD" id="cd09294">
    <property type="entry name" value="SmpB"/>
    <property type="match status" value="1"/>
</dbReference>
<evidence type="ECO:0000313" key="4">
    <source>
        <dbReference type="EMBL" id="TCO79448.1"/>
    </source>
</evidence>
<dbReference type="GO" id="GO:0005829">
    <property type="term" value="C:cytosol"/>
    <property type="evidence" value="ECO:0007669"/>
    <property type="project" value="TreeGrafter"/>
</dbReference>
<dbReference type="Proteomes" id="UP000294919">
    <property type="component" value="Unassembled WGS sequence"/>
</dbReference>
<comment type="caution">
    <text evidence="4">The sequence shown here is derived from an EMBL/GenBank/DDBJ whole genome shotgun (WGS) entry which is preliminary data.</text>
</comment>
<proteinExistence type="inferred from homology"/>
<name>A0A4R2L9K4_9FIRM</name>
<dbReference type="PANTHER" id="PTHR30308:SF2">
    <property type="entry name" value="SSRA-BINDING PROTEIN"/>
    <property type="match status" value="1"/>
</dbReference>
<dbReference type="Pfam" id="PF01668">
    <property type="entry name" value="SmpB"/>
    <property type="match status" value="1"/>
</dbReference>
<organism evidence="4 5">
    <name type="scientific">Marinisporobacter balticus</name>
    <dbReference type="NCBI Taxonomy" id="2018667"/>
    <lineage>
        <taxon>Bacteria</taxon>
        <taxon>Bacillati</taxon>
        <taxon>Bacillota</taxon>
        <taxon>Clostridia</taxon>
        <taxon>Peptostreptococcales</taxon>
        <taxon>Thermotaleaceae</taxon>
        <taxon>Marinisporobacter</taxon>
    </lineage>
</organism>
<dbReference type="RefSeq" id="WP_132242342.1">
    <property type="nucleotide sequence ID" value="NZ_SLWV01000002.1"/>
</dbReference>
<reference evidence="4 5" key="1">
    <citation type="submission" date="2019-03" db="EMBL/GenBank/DDBJ databases">
        <title>Genomic Encyclopedia of Type Strains, Phase IV (KMG-IV): sequencing the most valuable type-strain genomes for metagenomic binning, comparative biology and taxonomic classification.</title>
        <authorList>
            <person name="Goeker M."/>
        </authorList>
    </citation>
    <scope>NUCLEOTIDE SEQUENCE [LARGE SCALE GENOMIC DNA]</scope>
    <source>
        <strain evidence="4 5">DSM 102940</strain>
    </source>
</reference>
<dbReference type="GO" id="GO:0070930">
    <property type="term" value="P:trans-translation-dependent protein tagging"/>
    <property type="evidence" value="ECO:0007669"/>
    <property type="project" value="TreeGrafter"/>
</dbReference>
<dbReference type="NCBIfam" id="TIGR00086">
    <property type="entry name" value="smpB"/>
    <property type="match status" value="1"/>
</dbReference>
<dbReference type="InterPro" id="IPR000037">
    <property type="entry name" value="SsrA-bd_prot"/>
</dbReference>
<keyword evidence="5" id="KW-1185">Reference proteome</keyword>
<dbReference type="InterPro" id="IPR023620">
    <property type="entry name" value="SmpB"/>
</dbReference>
<keyword evidence="1 3" id="KW-0963">Cytoplasm</keyword>